<dbReference type="GO" id="GO:0005615">
    <property type="term" value="C:extracellular space"/>
    <property type="evidence" value="ECO:0007669"/>
    <property type="project" value="UniProtKB-KW"/>
</dbReference>
<dbReference type="InterPro" id="IPR036048">
    <property type="entry name" value="Interleukin_8-like_sf"/>
</dbReference>
<sequence length="257" mass="28811">MPRSGLQGSWCAFPRLWLSLPVPMCRFERVGGGVIAGSFEDCCLGYYPKPKLAVLRRARFFRIQEVSGSCNLFAIIFYFHQPGKTVCGNPRDIRVQKAMRWVNPRLKVSQRSDNRLTIQGPRRAGYVVSPADPHRKVLSGYPVGVGSVHPVTILALTFRSLHLVLEDPGTPCRSTSCQYSCPQEQENLNPTWAVSLRISRIQQQDRGRRDLAPPVVTLQPQLPLSLSFSPNPSPCARIGLLLFIPTISCPLDSWEER</sequence>
<feature type="domain" description="Chemokine interleukin-8-like" evidence="3">
    <location>
        <begin position="39"/>
        <end position="102"/>
    </location>
</feature>
<dbReference type="EMBL" id="CABDUW010002549">
    <property type="protein sequence ID" value="VTJ87223.1"/>
    <property type="molecule type" value="Genomic_DNA"/>
</dbReference>
<protein>
    <recommendedName>
        <fullName evidence="3">Chemokine interleukin-8-like domain-containing protein</fullName>
    </recommendedName>
</protein>
<evidence type="ECO:0000313" key="5">
    <source>
        <dbReference type="Proteomes" id="UP000335636"/>
    </source>
</evidence>
<name>A0A5E4CZG9_MARMO</name>
<organism evidence="4 5">
    <name type="scientific">Marmota monax</name>
    <name type="common">Woodchuck</name>
    <dbReference type="NCBI Taxonomy" id="9995"/>
    <lineage>
        <taxon>Eukaryota</taxon>
        <taxon>Metazoa</taxon>
        <taxon>Chordata</taxon>
        <taxon>Craniata</taxon>
        <taxon>Vertebrata</taxon>
        <taxon>Euteleostomi</taxon>
        <taxon>Mammalia</taxon>
        <taxon>Eutheria</taxon>
        <taxon>Euarchontoglires</taxon>
        <taxon>Glires</taxon>
        <taxon>Rodentia</taxon>
        <taxon>Sciuromorpha</taxon>
        <taxon>Sciuridae</taxon>
        <taxon>Xerinae</taxon>
        <taxon>Marmotini</taxon>
        <taxon>Marmota</taxon>
    </lineage>
</organism>
<dbReference type="Gene3D" id="2.40.50.40">
    <property type="match status" value="1"/>
</dbReference>
<evidence type="ECO:0000259" key="3">
    <source>
        <dbReference type="SMART" id="SM00199"/>
    </source>
</evidence>
<evidence type="ECO:0000256" key="1">
    <source>
        <dbReference type="ARBA" id="ARBA00022514"/>
    </source>
</evidence>
<dbReference type="GO" id="GO:0006955">
    <property type="term" value="P:immune response"/>
    <property type="evidence" value="ECO:0007669"/>
    <property type="project" value="InterPro"/>
</dbReference>
<evidence type="ECO:0000313" key="4">
    <source>
        <dbReference type="EMBL" id="VTJ87223.1"/>
    </source>
</evidence>
<dbReference type="InterPro" id="IPR001811">
    <property type="entry name" value="Chemokine_IL8-like_dom"/>
</dbReference>
<dbReference type="Proteomes" id="UP000335636">
    <property type="component" value="Unassembled WGS sequence"/>
</dbReference>
<dbReference type="SUPFAM" id="SSF54117">
    <property type="entry name" value="Interleukin 8-like chemokines"/>
    <property type="match status" value="1"/>
</dbReference>
<dbReference type="SMART" id="SM00199">
    <property type="entry name" value="SCY"/>
    <property type="match status" value="1"/>
</dbReference>
<dbReference type="AlphaFoldDB" id="A0A5E4CZG9"/>
<gene>
    <name evidence="4" type="ORF">MONAX_5E041381</name>
</gene>
<dbReference type="GO" id="GO:0008009">
    <property type="term" value="F:chemokine activity"/>
    <property type="evidence" value="ECO:0007669"/>
    <property type="project" value="InterPro"/>
</dbReference>
<reference evidence="4" key="1">
    <citation type="submission" date="2019-04" db="EMBL/GenBank/DDBJ databases">
        <authorList>
            <person name="Alioto T."/>
            <person name="Alioto T."/>
        </authorList>
    </citation>
    <scope>NUCLEOTIDE SEQUENCE [LARGE SCALE GENOMIC DNA]</scope>
</reference>
<accession>A0A5E4CZG9</accession>
<proteinExistence type="predicted"/>
<keyword evidence="2" id="KW-1015">Disulfide bond</keyword>
<evidence type="ECO:0000256" key="2">
    <source>
        <dbReference type="ARBA" id="ARBA00023157"/>
    </source>
</evidence>
<comment type="caution">
    <text evidence="4">The sequence shown here is derived from an EMBL/GenBank/DDBJ whole genome shotgun (WGS) entry which is preliminary data.</text>
</comment>
<dbReference type="Pfam" id="PF00048">
    <property type="entry name" value="IL8"/>
    <property type="match status" value="1"/>
</dbReference>
<keyword evidence="1" id="KW-0202">Cytokine</keyword>
<keyword evidence="5" id="KW-1185">Reference proteome</keyword>